<dbReference type="RefSeq" id="WP_113916679.1">
    <property type="nucleotide sequence ID" value="NZ_QNSE01000007.1"/>
</dbReference>
<evidence type="ECO:0000313" key="5">
    <source>
        <dbReference type="Proteomes" id="UP000252792"/>
    </source>
</evidence>
<dbReference type="InterPro" id="IPR050109">
    <property type="entry name" value="HTH-type_TetR-like_transc_reg"/>
</dbReference>
<dbReference type="SUPFAM" id="SSF46689">
    <property type="entry name" value="Homeodomain-like"/>
    <property type="match status" value="1"/>
</dbReference>
<evidence type="ECO:0000313" key="4">
    <source>
        <dbReference type="EMBL" id="RBP83121.1"/>
    </source>
</evidence>
<dbReference type="InterPro" id="IPR009057">
    <property type="entry name" value="Homeodomain-like_sf"/>
</dbReference>
<dbReference type="PANTHER" id="PTHR30055">
    <property type="entry name" value="HTH-TYPE TRANSCRIPTIONAL REGULATOR RUTR"/>
    <property type="match status" value="1"/>
</dbReference>
<evidence type="ECO:0000259" key="3">
    <source>
        <dbReference type="PROSITE" id="PS50977"/>
    </source>
</evidence>
<keyword evidence="1 2" id="KW-0238">DNA-binding</keyword>
<feature type="DNA-binding region" description="H-T-H motif" evidence="2">
    <location>
        <begin position="34"/>
        <end position="53"/>
    </location>
</feature>
<dbReference type="Proteomes" id="UP000252792">
    <property type="component" value="Unassembled WGS sequence"/>
</dbReference>
<evidence type="ECO:0000256" key="1">
    <source>
        <dbReference type="ARBA" id="ARBA00023125"/>
    </source>
</evidence>
<comment type="caution">
    <text evidence="4">The sequence shown here is derived from an EMBL/GenBank/DDBJ whole genome shotgun (WGS) entry which is preliminary data.</text>
</comment>
<gene>
    <name evidence="4" type="ORF">DFP80_10789</name>
</gene>
<dbReference type="AlphaFoldDB" id="A0A366J7W0"/>
<accession>A0A366J7W0</accession>
<dbReference type="Gene3D" id="1.10.10.60">
    <property type="entry name" value="Homeodomain-like"/>
    <property type="match status" value="1"/>
</dbReference>
<dbReference type="OrthoDB" id="5816932at2"/>
<feature type="domain" description="HTH tetR-type" evidence="3">
    <location>
        <begin position="11"/>
        <end position="71"/>
    </location>
</feature>
<dbReference type="EMBL" id="QNSE01000007">
    <property type="protein sequence ID" value="RBP83121.1"/>
    <property type="molecule type" value="Genomic_DNA"/>
</dbReference>
<organism evidence="4 5">
    <name type="scientific">Marinomonas rhizomae</name>
    <dbReference type="NCBI Taxonomy" id="491948"/>
    <lineage>
        <taxon>Bacteria</taxon>
        <taxon>Pseudomonadati</taxon>
        <taxon>Pseudomonadota</taxon>
        <taxon>Gammaproteobacteria</taxon>
        <taxon>Oceanospirillales</taxon>
        <taxon>Oceanospirillaceae</taxon>
        <taxon>Marinomonas</taxon>
    </lineage>
</organism>
<dbReference type="PRINTS" id="PR00455">
    <property type="entry name" value="HTHTETR"/>
</dbReference>
<sequence>MRSSKQPCLKDQRIQCIIDATEQHVLTKGFHKASMSEIAKSAGLSVGQIYRYFAHKDDIIRALVEQSTQKKLQFMSSFLNKEKWLDRHFLDETEDTQKIRIMHSEVQAEAARNPVVFDICQDSQNRLQQHAIEILQTRQPNMSVDEAASRIEMLVTLTEGLMARWEFQQRPLSKEMYQMYSQVIDTILPDTI</sequence>
<dbReference type="GO" id="GO:0003677">
    <property type="term" value="F:DNA binding"/>
    <property type="evidence" value="ECO:0007669"/>
    <property type="project" value="UniProtKB-UniRule"/>
</dbReference>
<evidence type="ECO:0000256" key="2">
    <source>
        <dbReference type="PROSITE-ProRule" id="PRU00335"/>
    </source>
</evidence>
<reference evidence="4 5" key="1">
    <citation type="submission" date="2018-06" db="EMBL/GenBank/DDBJ databases">
        <title>Genomic Encyclopedia of Type Strains, Phase III (KMG-III): the genomes of soil and plant-associated and newly described type strains.</title>
        <authorList>
            <person name="Whitman W."/>
        </authorList>
    </citation>
    <scope>NUCLEOTIDE SEQUENCE [LARGE SCALE GENOMIC DNA]</scope>
    <source>
        <strain evidence="4 5">CECT 7377</strain>
    </source>
</reference>
<dbReference type="InterPro" id="IPR001647">
    <property type="entry name" value="HTH_TetR"/>
</dbReference>
<keyword evidence="5" id="KW-1185">Reference proteome</keyword>
<dbReference type="PROSITE" id="PS50977">
    <property type="entry name" value="HTH_TETR_2"/>
    <property type="match status" value="1"/>
</dbReference>
<protein>
    <submittedName>
        <fullName evidence="4">TetR family transcriptional regulator</fullName>
    </submittedName>
</protein>
<dbReference type="Gene3D" id="1.10.357.10">
    <property type="entry name" value="Tetracycline Repressor, domain 2"/>
    <property type="match status" value="1"/>
</dbReference>
<proteinExistence type="predicted"/>
<name>A0A366J7W0_9GAMM</name>
<dbReference type="Pfam" id="PF00440">
    <property type="entry name" value="TetR_N"/>
    <property type="match status" value="1"/>
</dbReference>